<name>A0AAX6DSR0_IRIPA</name>
<reference evidence="3" key="1">
    <citation type="journal article" date="2023" name="GigaByte">
        <title>Genome assembly of the bearded iris, Iris pallida Lam.</title>
        <authorList>
            <person name="Bruccoleri R.E."/>
            <person name="Oakeley E.J."/>
            <person name="Faust A.M.E."/>
            <person name="Altorfer M."/>
            <person name="Dessus-Babus S."/>
            <person name="Burckhardt D."/>
            <person name="Oertli M."/>
            <person name="Naumann U."/>
            <person name="Petersen F."/>
            <person name="Wong J."/>
        </authorList>
    </citation>
    <scope>NUCLEOTIDE SEQUENCE</scope>
    <source>
        <strain evidence="3">GSM-AAB239-AS_SAM_17_03QT</strain>
    </source>
</reference>
<protein>
    <submittedName>
        <fullName evidence="3">Ethylene-responsive transcription factor RAP2-9</fullName>
    </submittedName>
</protein>
<dbReference type="Proteomes" id="UP001140949">
    <property type="component" value="Unassembled WGS sequence"/>
</dbReference>
<feature type="compositionally biased region" description="Acidic residues" evidence="1">
    <location>
        <begin position="28"/>
        <end position="37"/>
    </location>
</feature>
<evidence type="ECO:0000256" key="2">
    <source>
        <dbReference type="SAM" id="SignalP"/>
    </source>
</evidence>
<accession>A0AAX6DSR0</accession>
<evidence type="ECO:0000313" key="4">
    <source>
        <dbReference type="Proteomes" id="UP001140949"/>
    </source>
</evidence>
<dbReference type="EMBL" id="JANAVB010042020">
    <property type="protein sequence ID" value="KAJ6794791.1"/>
    <property type="molecule type" value="Genomic_DNA"/>
</dbReference>
<dbReference type="AlphaFoldDB" id="A0AAX6DSR0"/>
<keyword evidence="2" id="KW-0732">Signal</keyword>
<sequence length="206" mass="23157">MQQLLLLVLIIIQEYIYGGVEREREREREEEEEEVDGDGGSLLAHHLQQHQQRGNEKEVDFLLVGSGEREGVQRGEDEEVGEVGGRDTRAQEEEQDLARLLLDPRRRRQGLRHRRLPPARPLREAQLPGRDLAGGGPTRVPVRRVYQEEGHRGRGQDRRAPDGPGGHDAVDQPEAAAAAEAGPQPAPGPRQLGRRRVRDRSRSSLI</sequence>
<feature type="compositionally biased region" description="Basic residues" evidence="1">
    <location>
        <begin position="105"/>
        <end position="117"/>
    </location>
</feature>
<proteinExistence type="predicted"/>
<organism evidence="3 4">
    <name type="scientific">Iris pallida</name>
    <name type="common">Sweet iris</name>
    <dbReference type="NCBI Taxonomy" id="29817"/>
    <lineage>
        <taxon>Eukaryota</taxon>
        <taxon>Viridiplantae</taxon>
        <taxon>Streptophyta</taxon>
        <taxon>Embryophyta</taxon>
        <taxon>Tracheophyta</taxon>
        <taxon>Spermatophyta</taxon>
        <taxon>Magnoliopsida</taxon>
        <taxon>Liliopsida</taxon>
        <taxon>Asparagales</taxon>
        <taxon>Iridaceae</taxon>
        <taxon>Iridoideae</taxon>
        <taxon>Irideae</taxon>
        <taxon>Iris</taxon>
    </lineage>
</organism>
<feature type="chain" id="PRO_5043691069" evidence="2">
    <location>
        <begin position="19"/>
        <end position="206"/>
    </location>
</feature>
<gene>
    <name evidence="3" type="ORF">M6B38_227785</name>
</gene>
<evidence type="ECO:0000256" key="1">
    <source>
        <dbReference type="SAM" id="MobiDB-lite"/>
    </source>
</evidence>
<feature type="signal peptide" evidence="2">
    <location>
        <begin position="1"/>
        <end position="18"/>
    </location>
</feature>
<reference evidence="3" key="2">
    <citation type="submission" date="2023-04" db="EMBL/GenBank/DDBJ databases">
        <authorList>
            <person name="Bruccoleri R.E."/>
            <person name="Oakeley E.J."/>
            <person name="Faust A.-M."/>
            <person name="Dessus-Babus S."/>
            <person name="Altorfer M."/>
            <person name="Burckhardt D."/>
            <person name="Oertli M."/>
            <person name="Naumann U."/>
            <person name="Petersen F."/>
            <person name="Wong J."/>
        </authorList>
    </citation>
    <scope>NUCLEOTIDE SEQUENCE</scope>
    <source>
        <strain evidence="3">GSM-AAB239-AS_SAM_17_03QT</strain>
        <tissue evidence="3">Leaf</tissue>
    </source>
</reference>
<evidence type="ECO:0000313" key="3">
    <source>
        <dbReference type="EMBL" id="KAJ6794791.1"/>
    </source>
</evidence>
<comment type="caution">
    <text evidence="3">The sequence shown here is derived from an EMBL/GenBank/DDBJ whole genome shotgun (WGS) entry which is preliminary data.</text>
</comment>
<feature type="region of interest" description="Disordered" evidence="1">
    <location>
        <begin position="46"/>
        <end position="206"/>
    </location>
</feature>
<feature type="compositionally biased region" description="Basic and acidic residues" evidence="1">
    <location>
        <begin position="145"/>
        <end position="161"/>
    </location>
</feature>
<feature type="region of interest" description="Disordered" evidence="1">
    <location>
        <begin position="21"/>
        <end position="40"/>
    </location>
</feature>
<feature type="compositionally biased region" description="Low complexity" evidence="1">
    <location>
        <begin position="172"/>
        <end position="183"/>
    </location>
</feature>
<keyword evidence="4" id="KW-1185">Reference proteome</keyword>